<evidence type="ECO:0000256" key="1">
    <source>
        <dbReference type="SAM" id="Coils"/>
    </source>
</evidence>
<dbReference type="PANTHER" id="PTHR23159:SF31">
    <property type="entry name" value="CENTROSOME-ASSOCIATED PROTEIN CEP250 ISOFORM X1"/>
    <property type="match status" value="1"/>
</dbReference>
<keyword evidence="1" id="KW-0175">Coiled coil</keyword>
<feature type="compositionally biased region" description="Polar residues" evidence="2">
    <location>
        <begin position="1"/>
        <end position="11"/>
    </location>
</feature>
<feature type="coiled-coil region" evidence="1">
    <location>
        <begin position="786"/>
        <end position="1000"/>
    </location>
</feature>
<dbReference type="OrthoDB" id="5581232at2759"/>
<feature type="compositionally biased region" description="Polar residues" evidence="2">
    <location>
        <begin position="33"/>
        <end position="53"/>
    </location>
</feature>
<dbReference type="PROSITE" id="PS50172">
    <property type="entry name" value="BRCT"/>
    <property type="match status" value="1"/>
</dbReference>
<feature type="coiled-coil region" evidence="1">
    <location>
        <begin position="660"/>
        <end position="687"/>
    </location>
</feature>
<feature type="non-terminal residue" evidence="4">
    <location>
        <position position="1"/>
    </location>
</feature>
<evidence type="ECO:0000256" key="2">
    <source>
        <dbReference type="SAM" id="MobiDB-lite"/>
    </source>
</evidence>
<evidence type="ECO:0000313" key="4">
    <source>
        <dbReference type="EMBL" id="KAJ1969707.1"/>
    </source>
</evidence>
<feature type="coiled-coil region" evidence="1">
    <location>
        <begin position="1232"/>
        <end position="1270"/>
    </location>
</feature>
<dbReference type="EMBL" id="JANBPY010000030">
    <property type="protein sequence ID" value="KAJ1969707.1"/>
    <property type="molecule type" value="Genomic_DNA"/>
</dbReference>
<feature type="domain" description="BRCT" evidence="3">
    <location>
        <begin position="1487"/>
        <end position="1583"/>
    </location>
</feature>
<reference evidence="4" key="1">
    <citation type="submission" date="2022-07" db="EMBL/GenBank/DDBJ databases">
        <title>Phylogenomic reconstructions and comparative analyses of Kickxellomycotina fungi.</title>
        <authorList>
            <person name="Reynolds N.K."/>
            <person name="Stajich J.E."/>
            <person name="Barry K."/>
            <person name="Grigoriev I.V."/>
            <person name="Crous P."/>
            <person name="Smith M.E."/>
        </authorList>
    </citation>
    <scope>NUCLEOTIDE SEQUENCE</scope>
    <source>
        <strain evidence="4">RSA 1196</strain>
    </source>
</reference>
<feature type="region of interest" description="Disordered" evidence="2">
    <location>
        <begin position="1"/>
        <end position="243"/>
    </location>
</feature>
<feature type="coiled-coil region" evidence="1">
    <location>
        <begin position="1092"/>
        <end position="1126"/>
    </location>
</feature>
<dbReference type="Proteomes" id="UP001150925">
    <property type="component" value="Unassembled WGS sequence"/>
</dbReference>
<dbReference type="PANTHER" id="PTHR23159">
    <property type="entry name" value="CENTROSOMAL PROTEIN 2"/>
    <property type="match status" value="1"/>
</dbReference>
<name>A0A9W8AVW1_9FUNG</name>
<feature type="compositionally biased region" description="Polar residues" evidence="2">
    <location>
        <begin position="90"/>
        <end position="107"/>
    </location>
</feature>
<dbReference type="Gene3D" id="3.40.50.10190">
    <property type="entry name" value="BRCT domain"/>
    <property type="match status" value="1"/>
</dbReference>
<comment type="caution">
    <text evidence="4">The sequence shown here is derived from an EMBL/GenBank/DDBJ whole genome shotgun (WGS) entry which is preliminary data.</text>
</comment>
<sequence>MTDTAEMTSSSVDEKVLDAQLQTPEVSPDQVAVTHSNEQTGEPGKQTGSSPGATATPKEEHPVTSSGLVVDSAIESPLDNNRPLTPPSVEESTVPSAVEYSESQTETCPVEMAVTMDSEQGVKSEQNSDAEISPALTEEAQGETLMTDKEIAVSNEPVNDISESNPVTDESIKDQPTVPIPPSDPEPVAEEDMTSPSKCSDKDTNQNLSPASPAEKPANSGPISPTASASDIKSCPDADNKRAKYDIDRQHVIQAFQAPSDDMDFGDLLKSYEKQERKLEKSAKASHPRSKPPPSSPPKSGKSTSKRGKKRPKKKEWKRPPSQEPWASEPTPNDAGLADQKPDVTTAAAAPLLTQNLTNELAMLAVLSATLNGAGANTALTSGAAAIPSLPFTTPQSGPAPSHSTSHPVDPRLRLLGESAAYSAPNPVPSLAPMLDPSAALMQSLGALLPAMSASLPTSSAPTPTPSTSAPTHGRSYPRPSPPPRHRNPPSRPPPKKINVSTLLLHLTTIDAMFDDITTQLGEISAEAREQHTWIKQRLTKGEKSDGGLTPCSPLASPPVTSQLTGSDESLLTTCLQHIQQLQQILDATDPLTTVAHPPSTKDEVGSPTAGRGSPTSCTTPCPMNNESVASAVTLVNKARSAHTRLSEIDQQLQQLVFTGEKWSDAYRELRQSYERLQARWRAVQELMADSPTSTRVCASNANDVPDQTLIKQGTMMSNGNGSSTAKVLPVEGIPDHVSVDSKRSSVCDDPHSQRFRDQFAECKAQLLRLQSSSLETIGTTATKYLQRLENICVEVNEEAAELENRIDTLTAMHEQDQALITEKDRTISQYSENTVTLENHIQQLRTSASKERQRRETLEVQWQATLADLKQQLSQKERECQDKDNQVGRLHETTRDQEERLLAEQQRASELQASLNANNNQSEQLLQRLEALKANEEFTRSSYQQLLGEKESLVSQHRTRLEELQSNAAREQVRWQEQLDAQRQEVHQLNETVFSLQSKLHTTQTEHRALTQSLSQILGPLGFVDNSQQWEVSVTRFSQHLRTQQHRLEQDLTESASRCKELESAQQQLKDAWYKEQSKWKHERSQLALQSQDHQSKLRHQEELCSQYQKELQECNGKLERSRREFGAMETKLLNHSRALEKAKKELEPAMRSWKLLPRLLTRVTALADQFQGYQTTTTRILTKWRNTLGQYDHRLDALSQQWRSSVITRQALAQNHQTYRREVHVWESRVNKMAQSRNALETEIRRLQDQHAQEISRYQVENESLKEAEDRSAYWQERALALQKSVTQAMEEKSRAIIEAQKWQFELEKAKVADLGAGSVCGSLAGGPTPSVTSVTSLVRHRRRRSRRGEDAENIVPGMSTNASDVTSVASISRFRPRSAEKGSEYLLRDRGITTSNDATLTTTNMPPPVAPMTVTCNRPVLKRKNSDASEISLISRYSIASRRSYPTNAMSTRGNISGQIQEPLADNNSTTLVAGSSSTKRTRPVCVLFSGFQSSGSAPEYSSDAKSNLIRSIESLGGRVLSDHSEFDPAVVTHVITMPGRRTLKVFAAAVSSCWIIHNQEWVKESVRRGYFIEEFSYGQRYLEQPFANKTFYMAPSFVLEHQRHSPHKLDSFKALVVNFGQGRITQTVGEATHCIKGTNDHNRYTPTDL</sequence>
<evidence type="ECO:0000313" key="5">
    <source>
        <dbReference type="Proteomes" id="UP001150925"/>
    </source>
</evidence>
<dbReference type="SUPFAM" id="SSF52113">
    <property type="entry name" value="BRCT domain"/>
    <property type="match status" value="1"/>
</dbReference>
<feature type="region of interest" description="Disordered" evidence="2">
    <location>
        <begin position="256"/>
        <end position="339"/>
    </location>
</feature>
<feature type="compositionally biased region" description="Polar residues" evidence="2">
    <location>
        <begin position="117"/>
        <end position="130"/>
    </location>
</feature>
<feature type="region of interest" description="Disordered" evidence="2">
    <location>
        <begin position="456"/>
        <end position="498"/>
    </location>
</feature>
<keyword evidence="5" id="KW-1185">Reference proteome</keyword>
<feature type="compositionally biased region" description="Low complexity" evidence="2">
    <location>
        <begin position="456"/>
        <end position="478"/>
    </location>
</feature>
<feature type="compositionally biased region" description="Polar residues" evidence="2">
    <location>
        <begin position="221"/>
        <end position="231"/>
    </location>
</feature>
<organism evidence="4 5">
    <name type="scientific">Dispira parvispora</name>
    <dbReference type="NCBI Taxonomy" id="1520584"/>
    <lineage>
        <taxon>Eukaryota</taxon>
        <taxon>Fungi</taxon>
        <taxon>Fungi incertae sedis</taxon>
        <taxon>Zoopagomycota</taxon>
        <taxon>Kickxellomycotina</taxon>
        <taxon>Dimargaritomycetes</taxon>
        <taxon>Dimargaritales</taxon>
        <taxon>Dimargaritaceae</taxon>
        <taxon>Dispira</taxon>
    </lineage>
</organism>
<protein>
    <recommendedName>
        <fullName evidence="3">BRCT domain-containing protein</fullName>
    </recommendedName>
</protein>
<feature type="region of interest" description="Disordered" evidence="2">
    <location>
        <begin position="542"/>
        <end position="565"/>
    </location>
</feature>
<evidence type="ECO:0000259" key="3">
    <source>
        <dbReference type="PROSITE" id="PS50172"/>
    </source>
</evidence>
<dbReference type="InterPro" id="IPR001357">
    <property type="entry name" value="BRCT_dom"/>
</dbReference>
<accession>A0A9W8AVW1</accession>
<feature type="compositionally biased region" description="Basic and acidic residues" evidence="2">
    <location>
        <begin position="270"/>
        <end position="283"/>
    </location>
</feature>
<feature type="compositionally biased region" description="Basic residues" evidence="2">
    <location>
        <begin position="304"/>
        <end position="317"/>
    </location>
</feature>
<dbReference type="InterPro" id="IPR036420">
    <property type="entry name" value="BRCT_dom_sf"/>
</dbReference>
<feature type="region of interest" description="Disordered" evidence="2">
    <location>
        <begin position="598"/>
        <end position="622"/>
    </location>
</feature>
<proteinExistence type="predicted"/>
<feature type="compositionally biased region" description="Basic and acidic residues" evidence="2">
    <location>
        <begin position="234"/>
        <end position="243"/>
    </location>
</feature>
<gene>
    <name evidence="4" type="ORF">IWQ62_000447</name>
</gene>